<feature type="compositionally biased region" description="Low complexity" evidence="2">
    <location>
        <begin position="34"/>
        <end position="45"/>
    </location>
</feature>
<feature type="compositionally biased region" description="Polar residues" evidence="2">
    <location>
        <begin position="169"/>
        <end position="185"/>
    </location>
</feature>
<dbReference type="Pfam" id="PF21022">
    <property type="entry name" value="Rap-GAP_dimer"/>
    <property type="match status" value="1"/>
</dbReference>
<evidence type="ECO:0000256" key="2">
    <source>
        <dbReference type="SAM" id="MobiDB-lite"/>
    </source>
</evidence>
<dbReference type="SMART" id="SM00390">
    <property type="entry name" value="GoLoco"/>
    <property type="match status" value="1"/>
</dbReference>
<protein>
    <recommendedName>
        <fullName evidence="3">Rap-GAP domain-containing protein</fullName>
    </recommendedName>
</protein>
<dbReference type="Proteomes" id="UP000007062">
    <property type="component" value="Chromosome 3R"/>
</dbReference>
<feature type="region of interest" description="Disordered" evidence="2">
    <location>
        <begin position="649"/>
        <end position="675"/>
    </location>
</feature>
<dbReference type="InterPro" id="IPR003109">
    <property type="entry name" value="GoLoco_motif"/>
</dbReference>
<feature type="compositionally biased region" description="Gly residues" evidence="2">
    <location>
        <begin position="700"/>
        <end position="715"/>
    </location>
</feature>
<feature type="compositionally biased region" description="Polar residues" evidence="2">
    <location>
        <begin position="97"/>
        <end position="106"/>
    </location>
</feature>
<dbReference type="PROSITE" id="PS50085">
    <property type="entry name" value="RAPGAP"/>
    <property type="match status" value="1"/>
</dbReference>
<feature type="region of interest" description="Disordered" evidence="2">
    <location>
        <begin position="691"/>
        <end position="840"/>
    </location>
</feature>
<organism evidence="4 5">
    <name type="scientific">Anopheles gambiae</name>
    <name type="common">African malaria mosquito</name>
    <dbReference type="NCBI Taxonomy" id="7165"/>
    <lineage>
        <taxon>Eukaryota</taxon>
        <taxon>Metazoa</taxon>
        <taxon>Ecdysozoa</taxon>
        <taxon>Arthropoda</taxon>
        <taxon>Hexapoda</taxon>
        <taxon>Insecta</taxon>
        <taxon>Pterygota</taxon>
        <taxon>Neoptera</taxon>
        <taxon>Endopterygota</taxon>
        <taxon>Diptera</taxon>
        <taxon>Nematocera</taxon>
        <taxon>Culicoidea</taxon>
        <taxon>Culicidae</taxon>
        <taxon>Anophelinae</taxon>
        <taxon>Anopheles</taxon>
    </lineage>
</organism>
<name>A0ABK8G7R9_ANOGA</name>
<evidence type="ECO:0000259" key="3">
    <source>
        <dbReference type="PROSITE" id="PS50085"/>
    </source>
</evidence>
<reference evidence="4" key="3">
    <citation type="submission" date="2025-05" db="UniProtKB">
        <authorList>
            <consortium name="EnsemblMetazoa"/>
        </authorList>
    </citation>
    <scope>IDENTIFICATION</scope>
    <source>
        <strain evidence="4">PEST</strain>
    </source>
</reference>
<dbReference type="EnsemblMetazoa" id="AGAP029990.R842">
    <property type="protein sequence ID" value="AGAP029990.P842"/>
    <property type="gene ID" value="AGAP029990"/>
</dbReference>
<keyword evidence="5" id="KW-1185">Reference proteome</keyword>
<dbReference type="InterPro" id="IPR050989">
    <property type="entry name" value="Rap1_Ran_GAP"/>
</dbReference>
<reference evidence="4 5" key="1">
    <citation type="journal article" date="2002" name="Science">
        <title>The genome sequence of the malaria mosquito Anopheles gambiae.</title>
        <authorList>
            <person name="Holt R.A."/>
            <person name="Subramanian G.M."/>
            <person name="Halpern A."/>
            <person name="Sutton G.G."/>
            <person name="Charlab R."/>
            <person name="Nusskern D.R."/>
            <person name="Wincker P."/>
            <person name="Clark A.G."/>
            <person name="Ribeiro J.M."/>
            <person name="Wides R."/>
            <person name="Salzberg S.L."/>
            <person name="Loftus B."/>
            <person name="Yandell M."/>
            <person name="Majoros W.H."/>
            <person name="Rusch D.B."/>
            <person name="Lai Z."/>
            <person name="Kraft C.L."/>
            <person name="Abril J.F."/>
            <person name="Anthouard V."/>
            <person name="Arensburger P."/>
            <person name="Atkinson P.W."/>
            <person name="Baden H."/>
            <person name="de Berardinis V."/>
            <person name="Baldwin D."/>
            <person name="Benes V."/>
            <person name="Biedler J."/>
            <person name="Blass C."/>
            <person name="Bolanos R."/>
            <person name="Boscus D."/>
            <person name="Barnstead M."/>
            <person name="Cai S."/>
            <person name="Center A."/>
            <person name="Chaturverdi K."/>
            <person name="Christophides G.K."/>
            <person name="Chrystal M.A."/>
            <person name="Clamp M."/>
            <person name="Cravchik A."/>
            <person name="Curwen V."/>
            <person name="Dana A."/>
            <person name="Delcher A."/>
            <person name="Dew I."/>
            <person name="Evans C.A."/>
            <person name="Flanigan M."/>
            <person name="Grundschober-Freimoser A."/>
            <person name="Friedli L."/>
            <person name="Gu Z."/>
            <person name="Guan P."/>
            <person name="Guigo R."/>
            <person name="Hillenmeyer M.E."/>
            <person name="Hladun S.L."/>
            <person name="Hogan J.R."/>
            <person name="Hong Y.S."/>
            <person name="Hoover J."/>
            <person name="Jaillon O."/>
            <person name="Ke Z."/>
            <person name="Kodira C."/>
            <person name="Kokoza E."/>
            <person name="Koutsos A."/>
            <person name="Letunic I."/>
            <person name="Levitsky A."/>
            <person name="Liang Y."/>
            <person name="Lin J.J."/>
            <person name="Lobo N.F."/>
            <person name="Lopez J.R."/>
            <person name="Malek J.A."/>
            <person name="McIntosh T.C."/>
            <person name="Meister S."/>
            <person name="Miller J."/>
            <person name="Mobarry C."/>
            <person name="Mongin E."/>
            <person name="Murphy S.D."/>
            <person name="O'Brochta D.A."/>
            <person name="Pfannkoch C."/>
            <person name="Qi R."/>
            <person name="Regier M.A."/>
            <person name="Remington K."/>
            <person name="Shao H."/>
            <person name="Sharakhova M.V."/>
            <person name="Sitter C.D."/>
            <person name="Shetty J."/>
            <person name="Smith T.J."/>
            <person name="Strong R."/>
            <person name="Sun J."/>
            <person name="Thomasova D."/>
            <person name="Ton L.Q."/>
            <person name="Topalis P."/>
            <person name="Tu Z."/>
            <person name="Unger M.F."/>
            <person name="Walenz B."/>
            <person name="Wang A."/>
            <person name="Wang J."/>
            <person name="Wang M."/>
            <person name="Wang X."/>
            <person name="Woodford K.J."/>
            <person name="Wortman J.R."/>
            <person name="Wu M."/>
            <person name="Yao A."/>
            <person name="Zdobnov E.M."/>
            <person name="Zhang H."/>
            <person name="Zhao Q."/>
            <person name="Zhao S."/>
            <person name="Zhu S.C."/>
            <person name="Zhimulev I."/>
            <person name="Coluzzi M."/>
            <person name="della Torre A."/>
            <person name="Roth C.W."/>
            <person name="Louis C."/>
            <person name="Kalush F."/>
            <person name="Mural R.J."/>
            <person name="Myers E.W."/>
            <person name="Adams M.D."/>
            <person name="Smith H.O."/>
            <person name="Broder S."/>
            <person name="Gardner M.J."/>
            <person name="Fraser C.M."/>
            <person name="Birney E."/>
            <person name="Bork P."/>
            <person name="Brey P.T."/>
            <person name="Venter J.C."/>
            <person name="Weissenbach J."/>
            <person name="Kafatos F.C."/>
            <person name="Collins F.H."/>
            <person name="Hoffman S.L."/>
        </authorList>
    </citation>
    <scope>NUCLEOTIDE SEQUENCE [LARGE SCALE GENOMIC DNA]</scope>
    <source>
        <strain evidence="4 5">PEST</strain>
    </source>
</reference>
<dbReference type="InterPro" id="IPR035974">
    <property type="entry name" value="Rap/Ran-GAP_sf"/>
</dbReference>
<feature type="compositionally biased region" description="Polar residues" evidence="2">
    <location>
        <begin position="747"/>
        <end position="777"/>
    </location>
</feature>
<evidence type="ECO:0000313" key="5">
    <source>
        <dbReference type="Proteomes" id="UP000007062"/>
    </source>
</evidence>
<proteinExistence type="predicted"/>
<accession>A0ABK8G7R9</accession>
<evidence type="ECO:0000256" key="1">
    <source>
        <dbReference type="ARBA" id="ARBA00022468"/>
    </source>
</evidence>
<feature type="region of interest" description="Disordered" evidence="2">
    <location>
        <begin position="913"/>
        <end position="932"/>
    </location>
</feature>
<feature type="compositionally biased region" description="Low complexity" evidence="2">
    <location>
        <begin position="245"/>
        <end position="263"/>
    </location>
</feature>
<evidence type="ECO:0000313" key="4">
    <source>
        <dbReference type="EnsemblMetazoa" id="AGAP029990.P842"/>
    </source>
</evidence>
<dbReference type="Gene3D" id="3.40.50.11210">
    <property type="entry name" value="Rap/Ran-GAP"/>
    <property type="match status" value="1"/>
</dbReference>
<dbReference type="PROSITE" id="PS50877">
    <property type="entry name" value="GOLOCO"/>
    <property type="match status" value="1"/>
</dbReference>
<feature type="region of interest" description="Disordered" evidence="2">
    <location>
        <begin position="14"/>
        <end position="125"/>
    </location>
</feature>
<dbReference type="PANTHER" id="PTHR15711:SF32">
    <property type="entry name" value="RAP GTPASE ACTIVATING PROTEIN 1, ISOFORM H"/>
    <property type="match status" value="1"/>
</dbReference>
<feature type="region of interest" description="Disordered" evidence="2">
    <location>
        <begin position="161"/>
        <end position="263"/>
    </location>
</feature>
<dbReference type="PANTHER" id="PTHR15711">
    <property type="entry name" value="RAP GTPASE-ACTIVATING PROTEIN"/>
    <property type="match status" value="1"/>
</dbReference>
<sequence>MLKIQMLEQIVTNENVIDDADDQRHSGGAGRGAGALSPGGPLADGSSKPGSANLSPIASKGSSTSGGAGADDETRSLNRSSRLSPQGRQHMGGWTTAAANAKQNGLSAGTTAPSSKSATTSPDRLRGATHDLFELLERVQCSRLDDQRCVLPSYFTQNTRSAEERIANPHSTNESTNNLSVQIPQSMGGGGNTRSLLRHSNSMSSNPHSNSNSTPASPHLLSNSSSVHLHHAGAGGGGLHHHQQQHPQYQSQSSVSSQSSSIISTVPPVQRLLEDALSKPGPHPMIIVPNSGGYWVDGTDHDASYEVPSHTTWRVGKIESDDTAKCYRRFFIAREHSNLVGHDDQLGPVLLSIKSENVANQEHIRILLRLRTGTMHELIPASCLGSSPSPIKMARLLNEQINVDSFMPVLCPKASALIASYDEHVLVTNFKFGVLYQRFGQTAEEELFCNSETTPAFDEFLDVLGQRIRLRDHKGYRGGLDIQNGHTGDTAVYDVFKEREIMFHVSTLLPYTEADPQQLQRKRHIGNDIVAIVFQEENTPFSPAMIASHFLHAFIVVQPIEPNTPNCRYKISVTARDDVPFFGPTLPQPSVFKRGPELKEFLLTKLINAENACYKADKFAQLELRTRSSLLQNLVDELKEKTRDFLGMDVGGGAAGVPTSPTPETPKSEGGFTGSRFIDTVKKALNARLRSQNSDPTNNGSGGAGSVDTATGGGGAKHHNSMKKSKDGTSLVSDMPCGPGGAVNIGRSLSKSSTTGSRKSPNDSVASSPDITSRCSLNPTLTNNNNNNSNAPNNNNNNTIGKNHPNGSANGNGAGGNAAAGGGNNNNGPVAMSETSDDSSLNSVDLDPMVFLPTVDAGATYIDSDTGLESMSSADATTKACSLCLDGTGSTNGGGSVVSVSISGASVTIDGGNARELRNSGGSASSGTGSTASAGQMGCGSVVGQGAASVTQETLQQVEGMRQEITRLKCDKLDLLRQNVTCQRDIKRLRERELSLQGDLAAAGKEILRLRDLLKECLPTAVADPI</sequence>
<feature type="compositionally biased region" description="Low complexity" evidence="2">
    <location>
        <begin position="199"/>
        <end position="227"/>
    </location>
</feature>
<dbReference type="SUPFAM" id="SSF111347">
    <property type="entry name" value="Rap/Ran-GAP"/>
    <property type="match status" value="1"/>
</dbReference>
<feature type="domain" description="Rap-GAP" evidence="3">
    <location>
        <begin position="418"/>
        <end position="634"/>
    </location>
</feature>
<feature type="compositionally biased region" description="Polar residues" evidence="2">
    <location>
        <begin position="77"/>
        <end position="87"/>
    </location>
</feature>
<feature type="compositionally biased region" description="Low complexity" evidence="2">
    <location>
        <begin position="107"/>
        <end position="121"/>
    </location>
</feature>
<reference evidence="4 5" key="2">
    <citation type="journal article" date="2004" name="Trends Parasitol.">
        <title>The Anopheles gambiae genome: an update.</title>
        <authorList>
            <person name="Mongin E."/>
            <person name="Louis C."/>
            <person name="Holt R.A."/>
            <person name="Birney E."/>
            <person name="Collins F.H."/>
        </authorList>
    </citation>
    <scope>NUCLEOTIDE SEQUENCE [LARGE SCALE GENOMIC DNA]</scope>
    <source>
        <strain evidence="4 5">PEST</strain>
    </source>
</reference>
<dbReference type="InterPro" id="IPR000331">
    <property type="entry name" value="Rap/Ran_GAP_dom"/>
</dbReference>
<feature type="compositionally biased region" description="Low complexity" evidence="2">
    <location>
        <begin position="778"/>
        <end position="809"/>
    </location>
</feature>
<feature type="compositionally biased region" description="Gly residues" evidence="2">
    <location>
        <begin position="810"/>
        <end position="825"/>
    </location>
</feature>
<dbReference type="Gene3D" id="6.10.140.210">
    <property type="match status" value="1"/>
</dbReference>
<dbReference type="Pfam" id="PF02145">
    <property type="entry name" value="Rap_GAP"/>
    <property type="match status" value="1"/>
</dbReference>
<dbReference type="EMBL" id="AAAB01008839">
    <property type="status" value="NOT_ANNOTATED_CDS"/>
    <property type="molecule type" value="Genomic_DNA"/>
</dbReference>
<feature type="compositionally biased region" description="Low complexity" evidence="2">
    <location>
        <begin position="920"/>
        <end position="932"/>
    </location>
</feature>
<keyword evidence="1" id="KW-0343">GTPase activation</keyword>
<dbReference type="Pfam" id="PF02188">
    <property type="entry name" value="GoLoco"/>
    <property type="match status" value="1"/>
</dbReference>